<dbReference type="GO" id="GO:0004792">
    <property type="term" value="F:thiosulfate-cyanide sulfurtransferase activity"/>
    <property type="evidence" value="ECO:0007669"/>
    <property type="project" value="TreeGrafter"/>
</dbReference>
<gene>
    <name evidence="2" type="ordered locus">Plut_0032</name>
</gene>
<name>Q3B6V9_CHLL3</name>
<dbReference type="SUPFAM" id="SSF52821">
    <property type="entry name" value="Rhodanese/Cell cycle control phosphatase"/>
    <property type="match status" value="1"/>
</dbReference>
<dbReference type="SMART" id="SM00450">
    <property type="entry name" value="RHOD"/>
    <property type="match status" value="1"/>
</dbReference>
<dbReference type="STRING" id="319225.Plut_0032"/>
<dbReference type="eggNOG" id="COG0607">
    <property type="taxonomic scope" value="Bacteria"/>
</dbReference>
<dbReference type="RefSeq" id="WP_011356798.1">
    <property type="nucleotide sequence ID" value="NC_007512.1"/>
</dbReference>
<dbReference type="HOGENOM" id="CLU_089574_6_2_10"/>
<sequence length="157" mass="17478">MTTLSELVEECLPDVQEIMPWHLVERMAGVPGLLIVDVREPYEFEAMHIEGSVCVPRGILEAACEWGYEDTLPELAAGRDREIVVVCRSGRRSVLAAYAMQRLGFLNVRSLRTGLRGWNDYDEPLVDADGAVVGTNDADSFFLSRLRPDQMPPKAGN</sequence>
<accession>Q3B6V9</accession>
<dbReference type="PANTHER" id="PTHR44086:SF10">
    <property type="entry name" value="THIOSULFATE SULFURTRANSFERASE_RHODANESE-LIKE DOMAIN-CONTAINING PROTEIN 3"/>
    <property type="match status" value="1"/>
</dbReference>
<keyword evidence="3" id="KW-1185">Reference proteome</keyword>
<dbReference type="Proteomes" id="UP000002709">
    <property type="component" value="Chromosome"/>
</dbReference>
<dbReference type="InterPro" id="IPR036873">
    <property type="entry name" value="Rhodanese-like_dom_sf"/>
</dbReference>
<evidence type="ECO:0000313" key="2">
    <source>
        <dbReference type="EMBL" id="ABB22922.1"/>
    </source>
</evidence>
<dbReference type="AlphaFoldDB" id="Q3B6V9"/>
<feature type="domain" description="Rhodanese" evidence="1">
    <location>
        <begin position="29"/>
        <end position="127"/>
    </location>
</feature>
<dbReference type="PROSITE" id="PS50206">
    <property type="entry name" value="RHODANESE_3"/>
    <property type="match status" value="1"/>
</dbReference>
<dbReference type="Pfam" id="PF00581">
    <property type="entry name" value="Rhodanese"/>
    <property type="match status" value="1"/>
</dbReference>
<proteinExistence type="predicted"/>
<dbReference type="InterPro" id="IPR001763">
    <property type="entry name" value="Rhodanese-like_dom"/>
</dbReference>
<dbReference type="CDD" id="cd00158">
    <property type="entry name" value="RHOD"/>
    <property type="match status" value="1"/>
</dbReference>
<dbReference type="PANTHER" id="PTHR44086">
    <property type="entry name" value="THIOSULFATE SULFURTRANSFERASE RDL2, MITOCHONDRIAL-RELATED"/>
    <property type="match status" value="1"/>
</dbReference>
<dbReference type="EMBL" id="CP000096">
    <property type="protein sequence ID" value="ABB22922.1"/>
    <property type="molecule type" value="Genomic_DNA"/>
</dbReference>
<dbReference type="KEGG" id="plt:Plut_0032"/>
<organism evidence="2 3">
    <name type="scientific">Chlorobium luteolum (strain DSM 273 / BCRC 81028 / 2530)</name>
    <name type="common">Pelodictyon luteolum</name>
    <dbReference type="NCBI Taxonomy" id="319225"/>
    <lineage>
        <taxon>Bacteria</taxon>
        <taxon>Pseudomonadati</taxon>
        <taxon>Chlorobiota</taxon>
        <taxon>Chlorobiia</taxon>
        <taxon>Chlorobiales</taxon>
        <taxon>Chlorobiaceae</taxon>
        <taxon>Chlorobium/Pelodictyon group</taxon>
        <taxon>Pelodictyon</taxon>
    </lineage>
</organism>
<evidence type="ECO:0000313" key="3">
    <source>
        <dbReference type="Proteomes" id="UP000002709"/>
    </source>
</evidence>
<protein>
    <submittedName>
        <fullName evidence="2">Rhodanese-like protein</fullName>
    </submittedName>
</protein>
<reference evidence="3" key="1">
    <citation type="submission" date="2005-08" db="EMBL/GenBank/DDBJ databases">
        <title>Complete sequence of Pelodictyon luteolum DSM 273.</title>
        <authorList>
            <consortium name="US DOE Joint Genome Institute"/>
            <person name="Copeland A."/>
            <person name="Lucas S."/>
            <person name="Lapidus A."/>
            <person name="Barry K."/>
            <person name="Detter J.C."/>
            <person name="Glavina T."/>
            <person name="Hammon N."/>
            <person name="Israni S."/>
            <person name="Pitluck S."/>
            <person name="Bryant D."/>
            <person name="Schmutz J."/>
            <person name="Larimer F."/>
            <person name="Land M."/>
            <person name="Kyrpides N."/>
            <person name="Ivanova N."/>
            <person name="Richardson P."/>
        </authorList>
    </citation>
    <scope>NUCLEOTIDE SEQUENCE [LARGE SCALE GENOMIC DNA]</scope>
    <source>
        <strain evidence="3">DSM 273 / BCRC 81028 / 2530</strain>
    </source>
</reference>
<dbReference type="OrthoDB" id="9808735at2"/>
<dbReference type="Gene3D" id="3.40.250.10">
    <property type="entry name" value="Rhodanese-like domain"/>
    <property type="match status" value="1"/>
</dbReference>
<evidence type="ECO:0000259" key="1">
    <source>
        <dbReference type="PROSITE" id="PS50206"/>
    </source>
</evidence>